<dbReference type="PROSITE" id="PS51918">
    <property type="entry name" value="RADICAL_SAM"/>
    <property type="match status" value="1"/>
</dbReference>
<keyword evidence="6" id="KW-0411">Iron-sulfur</keyword>
<evidence type="ECO:0000256" key="5">
    <source>
        <dbReference type="ARBA" id="ARBA00023004"/>
    </source>
</evidence>
<organism evidence="8 9">
    <name type="scientific">Kineosporia corallincola</name>
    <dbReference type="NCBI Taxonomy" id="2835133"/>
    <lineage>
        <taxon>Bacteria</taxon>
        <taxon>Bacillati</taxon>
        <taxon>Actinomycetota</taxon>
        <taxon>Actinomycetes</taxon>
        <taxon>Kineosporiales</taxon>
        <taxon>Kineosporiaceae</taxon>
        <taxon>Kineosporia</taxon>
    </lineage>
</organism>
<dbReference type="Pfam" id="PF04055">
    <property type="entry name" value="Radical_SAM"/>
    <property type="match status" value="1"/>
</dbReference>
<keyword evidence="5" id="KW-0408">Iron</keyword>
<keyword evidence="3" id="KW-0949">S-adenosyl-L-methionine</keyword>
<comment type="caution">
    <text evidence="8">The sequence shown here is derived from an EMBL/GenBank/DDBJ whole genome shotgun (WGS) entry which is preliminary data.</text>
</comment>
<evidence type="ECO:0000256" key="3">
    <source>
        <dbReference type="ARBA" id="ARBA00022691"/>
    </source>
</evidence>
<dbReference type="InterPro" id="IPR013785">
    <property type="entry name" value="Aldolase_TIM"/>
</dbReference>
<dbReference type="InterPro" id="IPR007197">
    <property type="entry name" value="rSAM"/>
</dbReference>
<keyword evidence="4" id="KW-0479">Metal-binding</keyword>
<dbReference type="Proteomes" id="UP001197247">
    <property type="component" value="Unassembled WGS sequence"/>
</dbReference>
<dbReference type="Gene3D" id="3.20.20.70">
    <property type="entry name" value="Aldolase class I"/>
    <property type="match status" value="1"/>
</dbReference>
<dbReference type="PANTHER" id="PTHR30352:SF2">
    <property type="entry name" value="ANAEROBIC RIBONUCLEOSIDE-TRIPHOSPHATE REDUCTASE-ACTIVATING PROTEIN"/>
    <property type="match status" value="1"/>
</dbReference>
<dbReference type="InterPro" id="IPR058240">
    <property type="entry name" value="rSAM_sf"/>
</dbReference>
<dbReference type="SFLD" id="SFLDS00029">
    <property type="entry name" value="Radical_SAM"/>
    <property type="match status" value="1"/>
</dbReference>
<dbReference type="PANTHER" id="PTHR30352">
    <property type="entry name" value="PYRUVATE FORMATE-LYASE-ACTIVATING ENZYME"/>
    <property type="match status" value="1"/>
</dbReference>
<feature type="domain" description="Radical SAM core" evidence="7">
    <location>
        <begin position="34"/>
        <end position="254"/>
    </location>
</feature>
<evidence type="ECO:0000256" key="2">
    <source>
        <dbReference type="ARBA" id="ARBA00022485"/>
    </source>
</evidence>
<protein>
    <submittedName>
        <fullName evidence="8">Radical SAM protein</fullName>
    </submittedName>
</protein>
<keyword evidence="2" id="KW-0004">4Fe-4S</keyword>
<dbReference type="SFLD" id="SFLDG01066">
    <property type="entry name" value="organic_radical-activating_enz"/>
    <property type="match status" value="1"/>
</dbReference>
<dbReference type="RefSeq" id="WP_214159943.1">
    <property type="nucleotide sequence ID" value="NZ_JAHBAY010000017.1"/>
</dbReference>
<dbReference type="SUPFAM" id="SSF102114">
    <property type="entry name" value="Radical SAM enzymes"/>
    <property type="match status" value="1"/>
</dbReference>
<evidence type="ECO:0000259" key="7">
    <source>
        <dbReference type="PROSITE" id="PS51918"/>
    </source>
</evidence>
<reference evidence="8 9" key="1">
    <citation type="submission" date="2021-05" db="EMBL/GenBank/DDBJ databases">
        <title>Kineosporia and Streptomyces sp. nov. two new marine actinobacteria isolated from Coral.</title>
        <authorList>
            <person name="Buangrab K."/>
            <person name="Sutthacheep M."/>
            <person name="Yeemin T."/>
            <person name="Harunari E."/>
            <person name="Igarashi Y."/>
            <person name="Kanchanasin P."/>
            <person name="Tanasupawat S."/>
            <person name="Phongsopitanun W."/>
        </authorList>
    </citation>
    <scope>NUCLEOTIDE SEQUENCE [LARGE SCALE GENOMIC DNA]</scope>
    <source>
        <strain evidence="8 9">J2-2</strain>
    </source>
</reference>
<name>A0ABS5TRI2_9ACTN</name>
<comment type="cofactor">
    <cofactor evidence="1">
        <name>[4Fe-4S] cluster</name>
        <dbReference type="ChEBI" id="CHEBI:49883"/>
    </cofactor>
</comment>
<evidence type="ECO:0000313" key="8">
    <source>
        <dbReference type="EMBL" id="MBT0773401.1"/>
    </source>
</evidence>
<keyword evidence="9" id="KW-1185">Reference proteome</keyword>
<evidence type="ECO:0000256" key="4">
    <source>
        <dbReference type="ARBA" id="ARBA00022723"/>
    </source>
</evidence>
<dbReference type="EMBL" id="JAHBAY010000017">
    <property type="protein sequence ID" value="MBT0773401.1"/>
    <property type="molecule type" value="Genomic_DNA"/>
</dbReference>
<gene>
    <name evidence="8" type="ORF">KIH74_30930</name>
</gene>
<evidence type="ECO:0000256" key="6">
    <source>
        <dbReference type="ARBA" id="ARBA00023014"/>
    </source>
</evidence>
<proteinExistence type="predicted"/>
<evidence type="ECO:0000313" key="9">
    <source>
        <dbReference type="Proteomes" id="UP001197247"/>
    </source>
</evidence>
<evidence type="ECO:0000256" key="1">
    <source>
        <dbReference type="ARBA" id="ARBA00001966"/>
    </source>
</evidence>
<accession>A0ABS5TRI2</accession>
<sequence length="269" mass="29134">MSNDLLAPDLHVEAALGEQITGSVHSWNLTRSPADGEYELVVRLAGCPLECRSCPAPDARGDSGGHCLSLTAALGRIRRCRETLTGCGGGLTLTGGDPFAQPRFTAEVLRRCFAAGLRTTVETTGYLGAIVGDDTLHHVDRMVLDLKSTDPDLYREITGADVHPVLRFARRLGDLRRDTRIRFLLIPGLTDSAENVTGIARFVAGLGNRPRVEIVGFRPLGAERYRRLGLRHPLGHVPSATDDDIARAQGLFARHDCSTVVPQRIPSLS</sequence>
<dbReference type="InterPro" id="IPR034457">
    <property type="entry name" value="Organic_radical-activating"/>
</dbReference>